<gene>
    <name evidence="10" type="primary">LOC117241817</name>
</gene>
<feature type="compositionally biased region" description="Polar residues" evidence="5">
    <location>
        <begin position="261"/>
        <end position="273"/>
    </location>
</feature>
<keyword evidence="4" id="KW-0539">Nucleus</keyword>
<dbReference type="InterPro" id="IPR016024">
    <property type="entry name" value="ARM-type_fold"/>
</dbReference>
<reference evidence="10" key="1">
    <citation type="submission" date="2025-08" db="UniProtKB">
        <authorList>
            <consortium name="RefSeq"/>
        </authorList>
    </citation>
    <scope>IDENTIFICATION</scope>
    <source>
        <tissue evidence="10">Muscle</tissue>
    </source>
</reference>
<accession>A0A6J3LF77</accession>
<dbReference type="Proteomes" id="UP000504631">
    <property type="component" value="Unplaced"/>
</dbReference>
<dbReference type="AlphaFoldDB" id="A0A6J3LF77"/>
<feature type="domain" description="RPAP1 N-terminal" evidence="7">
    <location>
        <begin position="206"/>
        <end position="250"/>
    </location>
</feature>
<evidence type="ECO:0000256" key="4">
    <source>
        <dbReference type="ARBA" id="ARBA00023242"/>
    </source>
</evidence>
<dbReference type="KEGG" id="bvk:117241817"/>
<dbReference type="InterPro" id="IPR039913">
    <property type="entry name" value="RPAP1/Rba50"/>
</dbReference>
<feature type="compositionally biased region" description="Basic and acidic residues" evidence="5">
    <location>
        <begin position="67"/>
        <end position="80"/>
    </location>
</feature>
<organism evidence="9 10">
    <name type="scientific">Bombus vosnesenskii</name>
    <dbReference type="NCBI Taxonomy" id="207650"/>
    <lineage>
        <taxon>Eukaryota</taxon>
        <taxon>Metazoa</taxon>
        <taxon>Ecdysozoa</taxon>
        <taxon>Arthropoda</taxon>
        <taxon>Hexapoda</taxon>
        <taxon>Insecta</taxon>
        <taxon>Pterygota</taxon>
        <taxon>Neoptera</taxon>
        <taxon>Endopterygota</taxon>
        <taxon>Hymenoptera</taxon>
        <taxon>Apocrita</taxon>
        <taxon>Aculeata</taxon>
        <taxon>Apoidea</taxon>
        <taxon>Anthophila</taxon>
        <taxon>Apidae</taxon>
        <taxon>Bombus</taxon>
        <taxon>Pyrobombus</taxon>
    </lineage>
</organism>
<name>A0A6J3LF77_9HYME</name>
<evidence type="ECO:0000256" key="2">
    <source>
        <dbReference type="ARBA" id="ARBA00009953"/>
    </source>
</evidence>
<feature type="domain" description="RPAP1 C-terminal" evidence="6">
    <location>
        <begin position="357"/>
        <end position="423"/>
    </location>
</feature>
<proteinExistence type="inferred from homology"/>
<dbReference type="InterPro" id="IPR013929">
    <property type="entry name" value="RPAP1_C"/>
</dbReference>
<evidence type="ECO:0000259" key="7">
    <source>
        <dbReference type="Pfam" id="PF08621"/>
    </source>
</evidence>
<dbReference type="Pfam" id="PF08620">
    <property type="entry name" value="RPAP1_C"/>
    <property type="match status" value="1"/>
</dbReference>
<dbReference type="GO" id="GO:0006366">
    <property type="term" value="P:transcription by RNA polymerase II"/>
    <property type="evidence" value="ECO:0007669"/>
    <property type="project" value="InterPro"/>
</dbReference>
<feature type="region of interest" description="Disordered" evidence="5">
    <location>
        <begin position="51"/>
        <end position="87"/>
    </location>
</feature>
<feature type="compositionally biased region" description="Polar residues" evidence="5">
    <location>
        <begin position="51"/>
        <end position="63"/>
    </location>
</feature>
<evidence type="ECO:0000256" key="1">
    <source>
        <dbReference type="ARBA" id="ARBA00004123"/>
    </source>
</evidence>
<feature type="domain" description="RPAP1/MINIYO-like TPR repeats" evidence="8">
    <location>
        <begin position="975"/>
        <end position="1185"/>
    </location>
</feature>
<dbReference type="SUPFAM" id="SSF48371">
    <property type="entry name" value="ARM repeat"/>
    <property type="match status" value="1"/>
</dbReference>
<evidence type="ECO:0000256" key="3">
    <source>
        <dbReference type="ARBA" id="ARBA00023163"/>
    </source>
</evidence>
<comment type="similarity">
    <text evidence="2">Belongs to the RPAP1 family.</text>
</comment>
<keyword evidence="3" id="KW-0804">Transcription</keyword>
<dbReference type="PANTHER" id="PTHR21483">
    <property type="entry name" value="RNA POLYMERASE II-ASSOCIATED PROTEIN 1"/>
    <property type="match status" value="1"/>
</dbReference>
<dbReference type="Pfam" id="PF25766">
    <property type="entry name" value="TPR_RPAP1"/>
    <property type="match status" value="1"/>
</dbReference>
<keyword evidence="9" id="KW-1185">Reference proteome</keyword>
<evidence type="ECO:0000259" key="8">
    <source>
        <dbReference type="Pfam" id="PF25766"/>
    </source>
</evidence>
<dbReference type="Pfam" id="PF08621">
    <property type="entry name" value="RPAP1_N"/>
    <property type="match status" value="1"/>
</dbReference>
<evidence type="ECO:0000259" key="6">
    <source>
        <dbReference type="Pfam" id="PF08620"/>
    </source>
</evidence>
<evidence type="ECO:0000313" key="10">
    <source>
        <dbReference type="RefSeq" id="XP_033363860.1"/>
    </source>
</evidence>
<dbReference type="RefSeq" id="XP_033363860.1">
    <property type="nucleotide sequence ID" value="XM_033507969.1"/>
</dbReference>
<evidence type="ECO:0000256" key="5">
    <source>
        <dbReference type="SAM" id="MobiDB-lite"/>
    </source>
</evidence>
<dbReference type="PANTHER" id="PTHR21483:SF18">
    <property type="entry name" value="RNA POLYMERASE II-ASSOCIATED PROTEIN 1"/>
    <property type="match status" value="1"/>
</dbReference>
<dbReference type="InterPro" id="IPR013930">
    <property type="entry name" value="RPAP1_N"/>
</dbReference>
<evidence type="ECO:0000313" key="9">
    <source>
        <dbReference type="Proteomes" id="UP000504631"/>
    </source>
</evidence>
<protein>
    <submittedName>
        <fullName evidence="10">RNA polymerase II-associated protein 1</fullName>
    </submittedName>
</protein>
<feature type="region of interest" description="Disordered" evidence="5">
    <location>
        <begin position="245"/>
        <end position="273"/>
    </location>
</feature>
<dbReference type="InterPro" id="IPR057989">
    <property type="entry name" value="TPR_RPAP1/MINIYO-like"/>
</dbReference>
<dbReference type="GeneID" id="117241817"/>
<comment type="subcellular location">
    <subcellularLocation>
        <location evidence="1">Nucleus</location>
    </subcellularLocation>
</comment>
<sequence length="1214" mass="137872">MDDSPVMKRPKPSDSEEELFRMQEEFLRNKQQPSAKVINLRRSETFLNTSSAVATDSQTNSNKIRSKFSESKRLRNHDRVSTSQSSGDVINPAIKEEAGKNLNPGLKNFVHNMQIASSSIILGNIIEKKYDTCKYEFDKKEFLCSNNGFPEVFVSKYMKNDKNGSLFLHDISPKSIVRNKIEKSEKIEPLCNTDSSVIVEGSWANEIHTENLERLSQMTQEDILKEKSKLEMTLKPELIQFLKNRRNKKQKVNKASEDNKTSNGKVQDQNEKSVNAEQLVAEEIPNKDHEDLVQNNDVVPMQIDELEQDIPKPSKELLQQAKEKGWVHMDSLEPEKLKWMENIPEKKDEPIPDEPYNARFDFNGVLLAYKDDNVPIEKGLHHHGEEPERPGYSLQELLQLSRSSAQQQRCTALTTLANIIEKSRKGWYDKALQPAPLTALSQKNLLLLLRFSLDETSVAVITATLQALRAFLYSEADEVCLDRLYGFRNYKEPVLATPKTDVDDISNLKDHELVQLDAIAALLRTDILLRISYILNKIRPPPVAVTCALEILIRLVRHSPITVLKMTNSPNLLETIIEHFMPLSTDALAMTDHINNVYGVPVVAAVRFCRILLCYGGKSVAKKLNSLKIMQRIISYASCDAGKGSYNLIIENLRLWRTLLLHEEAMDSLTGAQLFLVSQLQLLLSNHDIQSASELSCEYAAALIAVASCLTSLKANISVLLSKWSTQLLSLSNFTWGNTKLIAETLLAVSDSTAIKTLNISRSQVFSKLNSTSNLLSDCSLALEREPSALPHLGVLTYEGQVQHIVSHQSCMPFLATALNVFIDHSFIEEIQAVLSLPQVYRYLRRLETTDWCLERSWYTRSELSFLVAIVNATTFVKDKLDNKTMDIIWKIAIKLVSSLPADCPSDVKKMLRVSLAKEKLNLEIVTNELEKLNLNSNIGDIKLNLSRDISGLYERYIELDGKWDQAAMPKDWLYLPIVHIYTKCRNNNACNDDDKAVILAVLSLELVLPDLVEKLSQSLRFSRLVLIYLCETLYLSNDVSALLNRAVTTLLKDNYKKLNFTIDLPGLSSFTDLFTAMCEHFCSTSYGDYGFSMTLLVPIAQRHDVHYRKLLWSEHVGLLRYVRLPLEQLVIPLKEYLYPLEEDTSLIESYITALVRGIVKQSWCPIPYTIALHHSAMYLKQSNKLAVRMRTQLEKIPDKVLATLLLNYQQPTF</sequence>